<evidence type="ECO:0000256" key="1">
    <source>
        <dbReference type="SAM" id="Phobius"/>
    </source>
</evidence>
<reference evidence="2 3" key="1">
    <citation type="submission" date="2020-08" db="EMBL/GenBank/DDBJ databases">
        <title>Genomic Encyclopedia of Type Strains, Phase III (KMG-III): the genomes of soil and plant-associated and newly described type strains.</title>
        <authorList>
            <person name="Whitman W."/>
        </authorList>
    </citation>
    <scope>NUCLEOTIDE SEQUENCE [LARGE SCALE GENOMIC DNA]</scope>
    <source>
        <strain evidence="2 3">CECT 5862</strain>
    </source>
</reference>
<dbReference type="EMBL" id="JACHXK010000005">
    <property type="protein sequence ID" value="MBB3110834.1"/>
    <property type="molecule type" value="Genomic_DNA"/>
</dbReference>
<evidence type="ECO:0000313" key="3">
    <source>
        <dbReference type="Proteomes" id="UP000570361"/>
    </source>
</evidence>
<dbReference type="AlphaFoldDB" id="A0A7W5FNA6"/>
<name>A0A7W5FNA6_9BACL</name>
<dbReference type="RefSeq" id="WP_409348585.1">
    <property type="nucleotide sequence ID" value="NZ_JACHXK010000005.1"/>
</dbReference>
<keyword evidence="1" id="KW-0472">Membrane</keyword>
<gene>
    <name evidence="2" type="ORF">FHS18_002901</name>
</gene>
<evidence type="ECO:0000313" key="2">
    <source>
        <dbReference type="EMBL" id="MBB3110834.1"/>
    </source>
</evidence>
<feature type="transmembrane region" description="Helical" evidence="1">
    <location>
        <begin position="36"/>
        <end position="55"/>
    </location>
</feature>
<feature type="transmembrane region" description="Helical" evidence="1">
    <location>
        <begin position="7"/>
        <end position="24"/>
    </location>
</feature>
<organism evidence="2 3">
    <name type="scientific">Paenibacillus phyllosphaerae</name>
    <dbReference type="NCBI Taxonomy" id="274593"/>
    <lineage>
        <taxon>Bacteria</taxon>
        <taxon>Bacillati</taxon>
        <taxon>Bacillota</taxon>
        <taxon>Bacilli</taxon>
        <taxon>Bacillales</taxon>
        <taxon>Paenibacillaceae</taxon>
        <taxon>Paenibacillus</taxon>
    </lineage>
</organism>
<dbReference type="Proteomes" id="UP000570361">
    <property type="component" value="Unassembled WGS sequence"/>
</dbReference>
<comment type="caution">
    <text evidence="2">The sequence shown here is derived from an EMBL/GenBank/DDBJ whole genome shotgun (WGS) entry which is preliminary data.</text>
</comment>
<protein>
    <recommendedName>
        <fullName evidence="4">DUF5668 domain-containing protein</fullName>
    </recommendedName>
</protein>
<feature type="transmembrane region" description="Helical" evidence="1">
    <location>
        <begin position="62"/>
        <end position="84"/>
    </location>
</feature>
<feature type="transmembrane region" description="Helical" evidence="1">
    <location>
        <begin position="116"/>
        <end position="140"/>
    </location>
</feature>
<sequence>MNRNGNAFIGGILVLLGIFMFMRGPINFGVGTIFTYFWPTLFVLPLSVFFHWMYFSVMQRRGIGLLVPGGVLFTVAIVCQVSMLFDAWHYMWPGFILAPAVGLFELYWFGGRNKYLLIPINILTILSVLFFAIFSIGTLFSNLSGLQPFIAAALIAGGGLLILMRKQRQH</sequence>
<keyword evidence="1" id="KW-0812">Transmembrane</keyword>
<feature type="transmembrane region" description="Helical" evidence="1">
    <location>
        <begin position="90"/>
        <end position="109"/>
    </location>
</feature>
<proteinExistence type="predicted"/>
<keyword evidence="1" id="KW-1133">Transmembrane helix</keyword>
<feature type="transmembrane region" description="Helical" evidence="1">
    <location>
        <begin position="146"/>
        <end position="164"/>
    </location>
</feature>
<accession>A0A7W5FNA6</accession>
<evidence type="ECO:0008006" key="4">
    <source>
        <dbReference type="Google" id="ProtNLM"/>
    </source>
</evidence>
<keyword evidence="3" id="KW-1185">Reference proteome</keyword>